<dbReference type="Pfam" id="PF00535">
    <property type="entry name" value="Glycos_transf_2"/>
    <property type="match status" value="1"/>
</dbReference>
<gene>
    <name evidence="2" type="ORF">A7K98_11005</name>
    <name evidence="3" type="ORF">A7K99_11005</name>
</gene>
<keyword evidence="4" id="KW-1185">Reference proteome</keyword>
<reference evidence="2 4" key="1">
    <citation type="submission" date="2016-05" db="EMBL/GenBank/DDBJ databases">
        <title>Complete genome sequence of two 2,5-diketo-D-glunonic acid producing strain Tatumella citrea.</title>
        <authorList>
            <person name="Duan C."/>
            <person name="Yang J."/>
            <person name="Yang S."/>
        </authorList>
    </citation>
    <scope>NUCLEOTIDE SEQUENCE [LARGE SCALE GENOMIC DNA]</scope>
    <source>
        <strain evidence="3 4">ATCC 39140</strain>
        <strain evidence="2">DSM 13699</strain>
    </source>
</reference>
<accession>A0A1Y0L880</accession>
<dbReference type="EMBL" id="CP015581">
    <property type="protein sequence ID" value="ARU98292.1"/>
    <property type="molecule type" value="Genomic_DNA"/>
</dbReference>
<dbReference type="InterPro" id="IPR029044">
    <property type="entry name" value="Nucleotide-diphossugar_trans"/>
</dbReference>
<evidence type="ECO:0000313" key="4">
    <source>
        <dbReference type="Proteomes" id="UP000195729"/>
    </source>
</evidence>
<evidence type="ECO:0000313" key="3">
    <source>
        <dbReference type="EMBL" id="ARU98292.1"/>
    </source>
</evidence>
<evidence type="ECO:0000259" key="1">
    <source>
        <dbReference type="Pfam" id="PF00535"/>
    </source>
</evidence>
<dbReference type="InterPro" id="IPR001173">
    <property type="entry name" value="Glyco_trans_2-like"/>
</dbReference>
<dbReference type="KEGG" id="tci:A7K98_11005"/>
<protein>
    <recommendedName>
        <fullName evidence="1">Glycosyltransferase 2-like domain-containing protein</fullName>
    </recommendedName>
</protein>
<dbReference type="Gene3D" id="3.90.550.10">
    <property type="entry name" value="Spore Coat Polysaccharide Biosynthesis Protein SpsA, Chain A"/>
    <property type="match status" value="1"/>
</dbReference>
<dbReference type="EMBL" id="CP015579">
    <property type="protein sequence ID" value="ARU94252.1"/>
    <property type="molecule type" value="Genomic_DNA"/>
</dbReference>
<dbReference type="Proteomes" id="UP000195814">
    <property type="component" value="Chromosome"/>
</dbReference>
<organism evidence="2">
    <name type="scientific">Tatumella citrea</name>
    <name type="common">Pantoea citrea</name>
    <dbReference type="NCBI Taxonomy" id="53336"/>
    <lineage>
        <taxon>Bacteria</taxon>
        <taxon>Pseudomonadati</taxon>
        <taxon>Pseudomonadota</taxon>
        <taxon>Gammaproteobacteria</taxon>
        <taxon>Enterobacterales</taxon>
        <taxon>Erwiniaceae</taxon>
        <taxon>Tatumella</taxon>
    </lineage>
</organism>
<name>A0A1Y0L880_TATCI</name>
<sequence length="287" mass="32548">MATGLAGIVQHLYKLQESVMNRQRGRIGVGIVTCNRKSGLLRLWNSLPKQQIDALIIVNDGKHEAEYHSLQATLVENPQNQGVGCSKNTALRYLLTQNIDHFFLIEDDIYLKDPQVFERYIAASEETGIQHFNFGLHGPYNVDEQGLPRPRLQVNYASFCLPLYPSCVGAFSYYSRRCLQKAGLMDEIFYNALEHVEHSWRIIQAGMHPPFSYFADIENSGDYLGDEGWSPRQSTICSQLTFRAVCMTAALQFKEKYGFSLSTLPLAGSQEAIQSLRNISQRFSSRH</sequence>
<evidence type="ECO:0000313" key="2">
    <source>
        <dbReference type="EMBL" id="ARU94252.1"/>
    </source>
</evidence>
<proteinExistence type="predicted"/>
<feature type="domain" description="Glycosyltransferase 2-like" evidence="1">
    <location>
        <begin position="29"/>
        <end position="127"/>
    </location>
</feature>
<dbReference type="AlphaFoldDB" id="A0A1Y0L880"/>
<dbReference type="Proteomes" id="UP000195729">
    <property type="component" value="Chromosome"/>
</dbReference>
<dbReference type="SUPFAM" id="SSF53448">
    <property type="entry name" value="Nucleotide-diphospho-sugar transferases"/>
    <property type="match status" value="1"/>
</dbReference>